<organism evidence="1 2">
    <name type="scientific">Candidatus Curtissbacteria bacterium GW2011_GWA1_40_16</name>
    <dbReference type="NCBI Taxonomy" id="1618405"/>
    <lineage>
        <taxon>Bacteria</taxon>
        <taxon>Candidatus Curtissiibacteriota</taxon>
    </lineage>
</organism>
<evidence type="ECO:0000313" key="2">
    <source>
        <dbReference type="Proteomes" id="UP000034531"/>
    </source>
</evidence>
<evidence type="ECO:0000313" key="1">
    <source>
        <dbReference type="EMBL" id="KKR50066.1"/>
    </source>
</evidence>
<dbReference type="Proteomes" id="UP000034531">
    <property type="component" value="Unassembled WGS sequence"/>
</dbReference>
<gene>
    <name evidence="1" type="ORF">UT84_C0015G0014</name>
</gene>
<reference evidence="1 2" key="1">
    <citation type="journal article" date="2015" name="Nature">
        <title>rRNA introns, odd ribosomes, and small enigmatic genomes across a large radiation of phyla.</title>
        <authorList>
            <person name="Brown C.T."/>
            <person name="Hug L.A."/>
            <person name="Thomas B.C."/>
            <person name="Sharon I."/>
            <person name="Castelle C.J."/>
            <person name="Singh A."/>
            <person name="Wilkins M.J."/>
            <person name="Williams K.H."/>
            <person name="Banfield J.F."/>
        </authorList>
    </citation>
    <scope>NUCLEOTIDE SEQUENCE [LARGE SCALE GENOMIC DNA]</scope>
</reference>
<proteinExistence type="predicted"/>
<protein>
    <submittedName>
        <fullName evidence="1">Uncharacterized protein</fullName>
    </submittedName>
</protein>
<dbReference type="AlphaFoldDB" id="A0A0G0RJK6"/>
<dbReference type="EMBL" id="LBYI01000015">
    <property type="protein sequence ID" value="KKR50066.1"/>
    <property type="molecule type" value="Genomic_DNA"/>
</dbReference>
<sequence>MSFFQQKKLIDTIEIVLTENKTSAVKASVSSNIQTILFLYFLDRVLINLSNRARDFLISEFDDYVSGIKEDFTSNPLKRLESEFGAYYFGTDFSLKEETEGKKLFTARGELIKLGGKFLMKTEFTPLFIRNEKVELYAIETLHAFFHFLIRKVTPKTRFILGGLLDHLIMFYEKNGFSLSNVGKAPTLAIASIFILEQRQKSEWFKEINQLLH</sequence>
<comment type="caution">
    <text evidence="1">The sequence shown here is derived from an EMBL/GenBank/DDBJ whole genome shotgun (WGS) entry which is preliminary data.</text>
</comment>
<accession>A0A0G0RJK6</accession>
<name>A0A0G0RJK6_9BACT</name>